<dbReference type="EMBL" id="LAVV01013495">
    <property type="protein sequence ID" value="KNZ45573.1"/>
    <property type="molecule type" value="Genomic_DNA"/>
</dbReference>
<dbReference type="AlphaFoldDB" id="A0A0L6UAI8"/>
<dbReference type="SUPFAM" id="SSF53098">
    <property type="entry name" value="Ribonuclease H-like"/>
    <property type="match status" value="1"/>
</dbReference>
<dbReference type="GO" id="GO:0003676">
    <property type="term" value="F:nucleic acid binding"/>
    <property type="evidence" value="ECO:0007669"/>
    <property type="project" value="InterPro"/>
</dbReference>
<name>A0A0L6UAI8_9BASI</name>
<evidence type="ECO:0000313" key="1">
    <source>
        <dbReference type="EMBL" id="KNZ45573.1"/>
    </source>
</evidence>
<sequence length="261" mass="28855">MRLAEISSKVKWDGDTYTLVQNGVKSPLTEIDNCCFTPVNCPVASLNSVEIHPHVLHERFGHVALWAIERTIQVGAVLDSPGVRKLKQDVCCKTCATTNATRNAVSLPSRDICNEPGEVIAADVIGPYKKSVEGHQYILTIQDLSSGMVLAIPLRTQGKSTKEIDITPIERVVRRKTSMGMLRCGCTGVKILGRSSQQRCRHGSHGGARPSWIGLPVWKWRSKWPCLSITGCMWRMSHQRTRNGCCDFVGCLGRSRLCKAL</sequence>
<evidence type="ECO:0000313" key="2">
    <source>
        <dbReference type="Proteomes" id="UP000037035"/>
    </source>
</evidence>
<protein>
    <recommendedName>
        <fullName evidence="3">Integrase catalytic domain-containing protein</fullName>
    </recommendedName>
</protein>
<proteinExistence type="predicted"/>
<evidence type="ECO:0008006" key="3">
    <source>
        <dbReference type="Google" id="ProtNLM"/>
    </source>
</evidence>
<dbReference type="Gene3D" id="3.30.420.10">
    <property type="entry name" value="Ribonuclease H-like superfamily/Ribonuclease H"/>
    <property type="match status" value="1"/>
</dbReference>
<dbReference type="Proteomes" id="UP000037035">
    <property type="component" value="Unassembled WGS sequence"/>
</dbReference>
<dbReference type="InterPro" id="IPR012337">
    <property type="entry name" value="RNaseH-like_sf"/>
</dbReference>
<dbReference type="VEuPathDB" id="FungiDB:VP01_7g13"/>
<dbReference type="OrthoDB" id="3344688at2759"/>
<keyword evidence="2" id="KW-1185">Reference proteome</keyword>
<dbReference type="InterPro" id="IPR036397">
    <property type="entry name" value="RNaseH_sf"/>
</dbReference>
<organism evidence="1 2">
    <name type="scientific">Puccinia sorghi</name>
    <dbReference type="NCBI Taxonomy" id="27349"/>
    <lineage>
        <taxon>Eukaryota</taxon>
        <taxon>Fungi</taxon>
        <taxon>Dikarya</taxon>
        <taxon>Basidiomycota</taxon>
        <taxon>Pucciniomycotina</taxon>
        <taxon>Pucciniomycetes</taxon>
        <taxon>Pucciniales</taxon>
        <taxon>Pucciniaceae</taxon>
        <taxon>Puccinia</taxon>
    </lineage>
</organism>
<reference evidence="1 2" key="1">
    <citation type="submission" date="2015-08" db="EMBL/GenBank/DDBJ databases">
        <title>Next Generation Sequencing and Analysis of the Genome of Puccinia sorghi L Schw, the Causal Agent of Maize Common Rust.</title>
        <authorList>
            <person name="Rochi L."/>
            <person name="Burguener G."/>
            <person name="Darino M."/>
            <person name="Turjanski A."/>
            <person name="Kreff E."/>
            <person name="Dieguez M.J."/>
            <person name="Sacco F."/>
        </authorList>
    </citation>
    <scope>NUCLEOTIDE SEQUENCE [LARGE SCALE GENOMIC DNA]</scope>
    <source>
        <strain evidence="1 2">RO10H11247</strain>
    </source>
</reference>
<gene>
    <name evidence="1" type="ORF">VP01_7g13</name>
</gene>
<accession>A0A0L6UAI8</accession>
<comment type="caution">
    <text evidence="1">The sequence shown here is derived from an EMBL/GenBank/DDBJ whole genome shotgun (WGS) entry which is preliminary data.</text>
</comment>